<evidence type="ECO:0000259" key="1">
    <source>
        <dbReference type="Pfam" id="PF03102"/>
    </source>
</evidence>
<dbReference type="InterPro" id="IPR013785">
    <property type="entry name" value="Aldolase_TIM"/>
</dbReference>
<dbReference type="EMBL" id="MT141274">
    <property type="protein sequence ID" value="QJA57447.1"/>
    <property type="molecule type" value="Genomic_DNA"/>
</dbReference>
<proteinExistence type="predicted"/>
<accession>A0A6M3IK77</accession>
<dbReference type="GO" id="GO:0016051">
    <property type="term" value="P:carbohydrate biosynthetic process"/>
    <property type="evidence" value="ECO:0007669"/>
    <property type="project" value="InterPro"/>
</dbReference>
<dbReference type="PANTHER" id="PTHR42966">
    <property type="entry name" value="N-ACETYLNEURAMINATE SYNTHASE"/>
    <property type="match status" value="1"/>
</dbReference>
<dbReference type="Pfam" id="PF03102">
    <property type="entry name" value="NeuB"/>
    <property type="match status" value="1"/>
</dbReference>
<dbReference type="PANTHER" id="PTHR42966:SF1">
    <property type="entry name" value="SIALIC ACID SYNTHASE"/>
    <property type="match status" value="1"/>
</dbReference>
<reference evidence="2" key="1">
    <citation type="submission" date="2020-03" db="EMBL/GenBank/DDBJ databases">
        <title>The deep terrestrial virosphere.</title>
        <authorList>
            <person name="Holmfeldt K."/>
            <person name="Nilsson E."/>
            <person name="Simone D."/>
            <person name="Lopez-Fernandez M."/>
            <person name="Wu X."/>
            <person name="de Brujin I."/>
            <person name="Lundin D."/>
            <person name="Andersson A."/>
            <person name="Bertilsson S."/>
            <person name="Dopson M."/>
        </authorList>
    </citation>
    <scope>NUCLEOTIDE SEQUENCE</scope>
    <source>
        <strain evidence="2">MM415B01639</strain>
    </source>
</reference>
<sequence length="236" mass="27086">MSIICEIGQNFSSDLNLAKKLILLAKDNGGDLAKFQLYDTDKLYTPDTELYRLAKESELTQEQAQMLFDYGESIGMEVFFSVFDIERVNWCEEIGVKRYKIASSVEDEDIFFAVYDTHKPVILSHHPFCFRKGGKPISVVGKYMMQDTPDETKLYCIPNYPTKLDELELYRLDNYDGFSDHTIGLDCAKIALARGAKIIEKHFCISHDVGVDAPWSMDANELRELVRWQNVVNQVL</sequence>
<evidence type="ECO:0000313" key="2">
    <source>
        <dbReference type="EMBL" id="QJA57447.1"/>
    </source>
</evidence>
<dbReference type="InterPro" id="IPR013132">
    <property type="entry name" value="PseI/NeuA/B-like_N"/>
</dbReference>
<protein>
    <submittedName>
        <fullName evidence="2">Putative N-acetylneuraminate synthase</fullName>
    </submittedName>
</protein>
<gene>
    <name evidence="2" type="ORF">MM415B01639_0010</name>
</gene>
<dbReference type="SUPFAM" id="SSF51569">
    <property type="entry name" value="Aldolase"/>
    <property type="match status" value="1"/>
</dbReference>
<feature type="domain" description="PseI/NeuA/B-like" evidence="1">
    <location>
        <begin position="21"/>
        <end position="233"/>
    </location>
</feature>
<name>A0A6M3IK77_9ZZZZ</name>
<dbReference type="GO" id="GO:0047444">
    <property type="term" value="F:N-acylneuraminate-9-phosphate synthase activity"/>
    <property type="evidence" value="ECO:0007669"/>
    <property type="project" value="TreeGrafter"/>
</dbReference>
<organism evidence="2">
    <name type="scientific">viral metagenome</name>
    <dbReference type="NCBI Taxonomy" id="1070528"/>
    <lineage>
        <taxon>unclassified sequences</taxon>
        <taxon>metagenomes</taxon>
        <taxon>organismal metagenomes</taxon>
    </lineage>
</organism>
<dbReference type="Gene3D" id="3.20.20.70">
    <property type="entry name" value="Aldolase class I"/>
    <property type="match status" value="1"/>
</dbReference>
<dbReference type="InterPro" id="IPR051690">
    <property type="entry name" value="PseI-like"/>
</dbReference>
<dbReference type="AlphaFoldDB" id="A0A6M3IK77"/>